<keyword evidence="3" id="KW-1185">Reference proteome</keyword>
<evidence type="ECO:0000256" key="1">
    <source>
        <dbReference type="SAM" id="MobiDB-lite"/>
    </source>
</evidence>
<dbReference type="OrthoDB" id="696609at2759"/>
<dbReference type="AlphaFoldDB" id="A0A3L6RZY1"/>
<name>A0A3L6RZY1_PANMI</name>
<dbReference type="Proteomes" id="UP000275267">
    <property type="component" value="Unassembled WGS sequence"/>
</dbReference>
<reference evidence="3" key="1">
    <citation type="journal article" date="2019" name="Nat. Commun.">
        <title>The genome of broomcorn millet.</title>
        <authorList>
            <person name="Zou C."/>
            <person name="Miki D."/>
            <person name="Li D."/>
            <person name="Tang Q."/>
            <person name="Xiao L."/>
            <person name="Rajput S."/>
            <person name="Deng P."/>
            <person name="Jia W."/>
            <person name="Huang R."/>
            <person name="Zhang M."/>
            <person name="Sun Y."/>
            <person name="Hu J."/>
            <person name="Fu X."/>
            <person name="Schnable P.S."/>
            <person name="Li F."/>
            <person name="Zhang H."/>
            <person name="Feng B."/>
            <person name="Zhu X."/>
            <person name="Liu R."/>
            <person name="Schnable J.C."/>
            <person name="Zhu J.-K."/>
            <person name="Zhang H."/>
        </authorList>
    </citation>
    <scope>NUCLEOTIDE SEQUENCE [LARGE SCALE GENOMIC DNA]</scope>
</reference>
<feature type="region of interest" description="Disordered" evidence="1">
    <location>
        <begin position="132"/>
        <end position="175"/>
    </location>
</feature>
<evidence type="ECO:0000313" key="2">
    <source>
        <dbReference type="EMBL" id="RLN12587.1"/>
    </source>
</evidence>
<dbReference type="PANTHER" id="PTHR33026">
    <property type="entry name" value="OS06G0360600 PROTEIN"/>
    <property type="match status" value="1"/>
</dbReference>
<gene>
    <name evidence="2" type="ORF">C2845_PM09G11190</name>
</gene>
<protein>
    <recommendedName>
        <fullName evidence="4">Retrotransposon protein, putative, unclassified</fullName>
    </recommendedName>
</protein>
<evidence type="ECO:0000313" key="3">
    <source>
        <dbReference type="Proteomes" id="UP000275267"/>
    </source>
</evidence>
<organism evidence="2 3">
    <name type="scientific">Panicum miliaceum</name>
    <name type="common">Proso millet</name>
    <name type="synonym">Broomcorn millet</name>
    <dbReference type="NCBI Taxonomy" id="4540"/>
    <lineage>
        <taxon>Eukaryota</taxon>
        <taxon>Viridiplantae</taxon>
        <taxon>Streptophyta</taxon>
        <taxon>Embryophyta</taxon>
        <taxon>Tracheophyta</taxon>
        <taxon>Spermatophyta</taxon>
        <taxon>Magnoliopsida</taxon>
        <taxon>Liliopsida</taxon>
        <taxon>Poales</taxon>
        <taxon>Poaceae</taxon>
        <taxon>PACMAD clade</taxon>
        <taxon>Panicoideae</taxon>
        <taxon>Panicodae</taxon>
        <taxon>Paniceae</taxon>
        <taxon>Panicinae</taxon>
        <taxon>Panicum</taxon>
        <taxon>Panicum sect. Panicum</taxon>
    </lineage>
</organism>
<comment type="caution">
    <text evidence="2">The sequence shown here is derived from an EMBL/GenBank/DDBJ whole genome shotgun (WGS) entry which is preliminary data.</text>
</comment>
<sequence>MTPSSLSGWHGQWFYIGNHKPILPGWDNSPPQRHECWLEKVTEVESRDIPELMKRIKALKDKGVTGESVAYSFIEWRIQPLQHHVHLGFEYQGIQDPSRMARHVPSVEEIMCRVTRLFTGVHSEPYIPMLFGAGNSPDPADLERFRSDPPEPIFEEPAQDPPAEKAVEVDPPRPQ</sequence>
<proteinExistence type="predicted"/>
<feature type="compositionally biased region" description="Basic and acidic residues" evidence="1">
    <location>
        <begin position="162"/>
        <end position="175"/>
    </location>
</feature>
<dbReference type="EMBL" id="PQIB02000006">
    <property type="protein sequence ID" value="RLN12587.1"/>
    <property type="molecule type" value="Genomic_DNA"/>
</dbReference>
<evidence type="ECO:0008006" key="4">
    <source>
        <dbReference type="Google" id="ProtNLM"/>
    </source>
</evidence>
<accession>A0A3L6RZY1</accession>
<dbReference type="PANTHER" id="PTHR33026:SF7">
    <property type="entry name" value="OS03G0100275 PROTEIN"/>
    <property type="match status" value="1"/>
</dbReference>